<proteinExistence type="predicted"/>
<feature type="domain" description="AMP-dependent synthetase/ligase" evidence="2">
    <location>
        <begin position="64"/>
        <end position="424"/>
    </location>
</feature>
<evidence type="ECO:0000313" key="5">
    <source>
        <dbReference type="Proteomes" id="UP001501319"/>
    </source>
</evidence>
<protein>
    <submittedName>
        <fullName evidence="4">AMP-binding protein</fullName>
    </submittedName>
</protein>
<dbReference type="EMBL" id="BAAANE010000007">
    <property type="protein sequence ID" value="GAA1649915.1"/>
    <property type="molecule type" value="Genomic_DNA"/>
</dbReference>
<evidence type="ECO:0000259" key="2">
    <source>
        <dbReference type="Pfam" id="PF00501"/>
    </source>
</evidence>
<dbReference type="PANTHER" id="PTHR43201">
    <property type="entry name" value="ACYL-COA SYNTHETASE"/>
    <property type="match status" value="1"/>
</dbReference>
<accession>A0ABP4RHF2</accession>
<name>A0ABP4RHF2_9ACTN</name>
<evidence type="ECO:0000259" key="3">
    <source>
        <dbReference type="Pfam" id="PF13193"/>
    </source>
</evidence>
<evidence type="ECO:0000313" key="4">
    <source>
        <dbReference type="EMBL" id="GAA1649915.1"/>
    </source>
</evidence>
<evidence type="ECO:0000256" key="1">
    <source>
        <dbReference type="SAM" id="MobiDB-lite"/>
    </source>
</evidence>
<dbReference type="InterPro" id="IPR042099">
    <property type="entry name" value="ANL_N_sf"/>
</dbReference>
<dbReference type="Pfam" id="PF13193">
    <property type="entry name" value="AMP-binding_C"/>
    <property type="match status" value="1"/>
</dbReference>
<feature type="region of interest" description="Disordered" evidence="1">
    <location>
        <begin position="173"/>
        <end position="232"/>
    </location>
</feature>
<dbReference type="Pfam" id="PF00501">
    <property type="entry name" value="AMP-binding"/>
    <property type="match status" value="1"/>
</dbReference>
<sequence length="554" mass="58353">MPRPIGPMRPPDWLVRGAAEAAGVSVALLRSGVWRSARPTQLVLIERALRQWGQSVAALGAIAAIRYPDQPAVIDERGSLTYRELDQRCSRQSAELHAQYGIVAGSKVAVLCRNHRWFLEATLAASRLGADVLFVNTEFAPPQLKAVLERHQPDLLIHDEEFTVEADIPRVLAWHDGDGDGDGDGGGDSRGSGGASLDELANGSAPEPPKPDKPGHITILTSGTTGTPKAAPRAPTALGLAGLTASALNRIGLRSGEPMVICPPLFHGLGLLNSMLALFLGSPLVLARRYDAAAVLASIDSNRAGSVVAVPVMLQRMLDLGPSEIAKHDLRSLRAVICGASALGPALAERFIAQFGPVLCDAYGSSEIGIATIATSADLRAAPGTVGRPCLGSSVRILGDDDQVLASGETGRIFAGGGLVFGGYSDGSSKVVVDGRMSTGDLGHLDESGRLFVDGREDDMIVSGGENVYPVEVEDCLMSHPAVVEAAVVGVPDEEFGQRLVAYVVLRAPVEPTELIQHVRANLARYKAPREIVVVEDLPRNATGKVVRGRLKDL</sequence>
<reference evidence="5" key="1">
    <citation type="journal article" date="2019" name="Int. J. Syst. Evol. Microbiol.">
        <title>The Global Catalogue of Microorganisms (GCM) 10K type strain sequencing project: providing services to taxonomists for standard genome sequencing and annotation.</title>
        <authorList>
            <consortium name="The Broad Institute Genomics Platform"/>
            <consortium name="The Broad Institute Genome Sequencing Center for Infectious Disease"/>
            <person name="Wu L."/>
            <person name="Ma J."/>
        </authorList>
    </citation>
    <scope>NUCLEOTIDE SEQUENCE [LARGE SCALE GENOMIC DNA]</scope>
    <source>
        <strain evidence="5">JCM 14306</strain>
    </source>
</reference>
<dbReference type="Gene3D" id="3.40.50.12780">
    <property type="entry name" value="N-terminal domain of ligase-like"/>
    <property type="match status" value="1"/>
</dbReference>
<dbReference type="SUPFAM" id="SSF56801">
    <property type="entry name" value="Acetyl-CoA synthetase-like"/>
    <property type="match status" value="1"/>
</dbReference>
<dbReference type="PANTHER" id="PTHR43201:SF32">
    <property type="entry name" value="2-SUCCINYLBENZOATE--COA LIGASE, CHLOROPLASTIC_PEROXISOMAL"/>
    <property type="match status" value="1"/>
</dbReference>
<dbReference type="Gene3D" id="3.30.300.30">
    <property type="match status" value="1"/>
</dbReference>
<dbReference type="InterPro" id="IPR025110">
    <property type="entry name" value="AMP-bd_C"/>
</dbReference>
<keyword evidence="5" id="KW-1185">Reference proteome</keyword>
<dbReference type="Proteomes" id="UP001501319">
    <property type="component" value="Unassembled WGS sequence"/>
</dbReference>
<dbReference type="InterPro" id="IPR045851">
    <property type="entry name" value="AMP-bd_C_sf"/>
</dbReference>
<comment type="caution">
    <text evidence="4">The sequence shown here is derived from an EMBL/GenBank/DDBJ whole genome shotgun (WGS) entry which is preliminary data.</text>
</comment>
<gene>
    <name evidence="4" type="ORF">GCM10009744_46870</name>
</gene>
<dbReference type="InterPro" id="IPR000873">
    <property type="entry name" value="AMP-dep_synth/lig_dom"/>
</dbReference>
<feature type="domain" description="AMP-binding enzyme C-terminal" evidence="3">
    <location>
        <begin position="472"/>
        <end position="545"/>
    </location>
</feature>
<organism evidence="4 5">
    <name type="scientific">Kribbella alba</name>
    <dbReference type="NCBI Taxonomy" id="190197"/>
    <lineage>
        <taxon>Bacteria</taxon>
        <taxon>Bacillati</taxon>
        <taxon>Actinomycetota</taxon>
        <taxon>Actinomycetes</taxon>
        <taxon>Propionibacteriales</taxon>
        <taxon>Kribbellaceae</taxon>
        <taxon>Kribbella</taxon>
    </lineage>
</organism>